<dbReference type="InterPro" id="IPR001789">
    <property type="entry name" value="Sig_transdc_resp-reg_receiver"/>
</dbReference>
<dbReference type="PANTHER" id="PTHR45339">
    <property type="entry name" value="HYBRID SIGNAL TRANSDUCTION HISTIDINE KINASE J"/>
    <property type="match status" value="1"/>
</dbReference>
<feature type="domain" description="PAS" evidence="7">
    <location>
        <begin position="248"/>
        <end position="321"/>
    </location>
</feature>
<dbReference type="InterPro" id="IPR004358">
    <property type="entry name" value="Sig_transdc_His_kin-like_C"/>
</dbReference>
<dbReference type="InterPro" id="IPR013656">
    <property type="entry name" value="PAS_4"/>
</dbReference>
<dbReference type="PRINTS" id="PR00344">
    <property type="entry name" value="BCTRLSENSOR"/>
</dbReference>
<dbReference type="Pfam" id="PF02518">
    <property type="entry name" value="HATPase_c"/>
    <property type="match status" value="1"/>
</dbReference>
<accession>A0ABR9H6I9</accession>
<dbReference type="Pfam" id="PF00512">
    <property type="entry name" value="HisKA"/>
    <property type="match status" value="1"/>
</dbReference>
<dbReference type="CDD" id="cd17546">
    <property type="entry name" value="REC_hyHK_CKI1_RcsC-like"/>
    <property type="match status" value="1"/>
</dbReference>
<dbReference type="SUPFAM" id="SSF52172">
    <property type="entry name" value="CheY-like"/>
    <property type="match status" value="1"/>
</dbReference>
<dbReference type="InterPro" id="IPR013655">
    <property type="entry name" value="PAS_fold_3"/>
</dbReference>
<dbReference type="InterPro" id="IPR036097">
    <property type="entry name" value="HisK_dim/P_sf"/>
</dbReference>
<organism evidence="10 11">
    <name type="scientific">Desulfomicrobium macestii</name>
    <dbReference type="NCBI Taxonomy" id="90731"/>
    <lineage>
        <taxon>Bacteria</taxon>
        <taxon>Pseudomonadati</taxon>
        <taxon>Thermodesulfobacteriota</taxon>
        <taxon>Desulfovibrionia</taxon>
        <taxon>Desulfovibrionales</taxon>
        <taxon>Desulfomicrobiaceae</taxon>
        <taxon>Desulfomicrobium</taxon>
    </lineage>
</organism>
<dbReference type="InterPro" id="IPR005467">
    <property type="entry name" value="His_kinase_dom"/>
</dbReference>
<dbReference type="CDD" id="cd00093">
    <property type="entry name" value="HTH_XRE"/>
    <property type="match status" value="1"/>
</dbReference>
<dbReference type="CDD" id="cd16922">
    <property type="entry name" value="HATPase_EvgS-ArcB-TorS-like"/>
    <property type="match status" value="1"/>
</dbReference>
<dbReference type="EMBL" id="JADBGG010000024">
    <property type="protein sequence ID" value="MBE1426327.1"/>
    <property type="molecule type" value="Genomic_DNA"/>
</dbReference>
<sequence length="1145" mass="127551">MDRNDVGGRLRLYRQLRNLTQESLSEVIGVTKQHLGQIERGQCNPSLDFLSKAASALDTHIASFFLGNGNGNDPVMINAHSFPENDGGVRPFSTCGLWMLSGPGGKNIWSKSLCRMLGHASVRVPSLTQFCKHLTTDEAAAFRAFFAQVLEGDVPDSIIFAVTRKDGVQRRVQAVAEILNGGDDLAETAYIIFWDMTDWLETRRIFHYTQQELNDTIRDRTAALTSAVSNAKRELELRQDAERAVKQAHTNLSRLVQTIPVIVYSRSFEGSTTHYCSPQARAVLGYNPEAADTAEGFWTDRIHPEDTAIYQTAMEQASRSGVLDVEYRVLDEAGRVMWFHDKAVMTDEGDGLVMHGVATDITQQKNEIETRKALERKSRQLDTMLRLICDNVPDMIWAKDLEKKYIFANKAVCETLLGACDTSEPIGKTDLFFAQRERARHPDNPDWHSFGEICRDTDQITIDSACAQQFDEYGNIAGKFLFLDVRKAPLFDETGAMIGTVGSARDVTVQKRMEKELEAGNVALRAILDSIPADICVWDVATDEILFMNASMRESSAKFGTDPYHFRHQHGETEGLRTVRDDSGDKTLSWEALDAQTGKWNLYFDRSVSWFDGRPARIRIAMDISARMQAQTLLKKAAEEQRILLENIQTQVWYLTDEQTYGAVNGAHAAFGGFAIKDMAYRDLYEIYPADVADICRQGNEQVFFSGRPVRTEEWLPHFSGDQRLVSILKSPKLRSDGMVEYVVCSAEDITERWRSEEALKKAKELAEEASRVKSGFLASMSHEIRTPINGIMGMLQLLQTTELSEDQDSFVDMAVRSCDRLVRLLSDIMDFSRIEAGKLAIQASPMSLESVFVQVRELFAPFLEDSKVTLEFTLDPALPCRIIGDAFRLQQILNNFVDNACKFTSSGSVSVQAFRLPAVVPETVRIFFEVSDTGIGIPDDELKSLFDPFIQISDGYVRSRKGVGLGLSICKRLVELMGGSMSVISEAGKGTAFAFSLSFAMDSTLDHPGDADGLEATNLSGRRILLVEDDQVSALAQQALLGRHGGEVVHVRGGQEALDTLRGHPFDLVIMDVQMPDMDGIEATMRIRRGEAGEMVRNIPVIALTACAMAGDRELFLDVGMNAYVAKPMDIREMLRVAGQILQG</sequence>
<evidence type="ECO:0000313" key="10">
    <source>
        <dbReference type="EMBL" id="MBE1426327.1"/>
    </source>
</evidence>
<gene>
    <name evidence="10" type="ORF">H4684_002992</name>
</gene>
<evidence type="ECO:0000259" key="7">
    <source>
        <dbReference type="PROSITE" id="PS50112"/>
    </source>
</evidence>
<feature type="domain" description="PAC" evidence="8">
    <location>
        <begin position="710"/>
        <end position="762"/>
    </location>
</feature>
<dbReference type="Proteomes" id="UP000639010">
    <property type="component" value="Unassembled WGS sequence"/>
</dbReference>
<dbReference type="CDD" id="cd00082">
    <property type="entry name" value="HisKA"/>
    <property type="match status" value="1"/>
</dbReference>
<evidence type="ECO:0000256" key="2">
    <source>
        <dbReference type="ARBA" id="ARBA00012438"/>
    </source>
</evidence>
<keyword evidence="11" id="KW-1185">Reference proteome</keyword>
<evidence type="ECO:0000256" key="4">
    <source>
        <dbReference type="PROSITE-ProRule" id="PRU00169"/>
    </source>
</evidence>
<dbReference type="InterPro" id="IPR010982">
    <property type="entry name" value="Lambda_DNA-bd_dom_sf"/>
</dbReference>
<comment type="catalytic activity">
    <reaction evidence="1">
        <text>ATP + protein L-histidine = ADP + protein N-phospho-L-histidine.</text>
        <dbReference type="EC" id="2.7.13.3"/>
    </reaction>
</comment>
<dbReference type="PROSITE" id="PS50943">
    <property type="entry name" value="HTH_CROC1"/>
    <property type="match status" value="1"/>
</dbReference>
<dbReference type="InterPro" id="IPR011006">
    <property type="entry name" value="CheY-like_superfamily"/>
</dbReference>
<feature type="domain" description="PAC" evidence="8">
    <location>
        <begin position="466"/>
        <end position="519"/>
    </location>
</feature>
<dbReference type="SMART" id="SM00091">
    <property type="entry name" value="PAS"/>
    <property type="match status" value="2"/>
</dbReference>
<evidence type="ECO:0000259" key="5">
    <source>
        <dbReference type="PROSITE" id="PS50109"/>
    </source>
</evidence>
<feature type="domain" description="HTH cro/C1-type" evidence="9">
    <location>
        <begin position="10"/>
        <end position="64"/>
    </location>
</feature>
<evidence type="ECO:0000259" key="8">
    <source>
        <dbReference type="PROSITE" id="PS50113"/>
    </source>
</evidence>
<name>A0ABR9H6I9_9BACT</name>
<dbReference type="PROSITE" id="PS50113">
    <property type="entry name" value="PAC"/>
    <property type="match status" value="3"/>
</dbReference>
<dbReference type="SMART" id="SM00387">
    <property type="entry name" value="HATPase_c"/>
    <property type="match status" value="1"/>
</dbReference>
<evidence type="ECO:0000256" key="1">
    <source>
        <dbReference type="ARBA" id="ARBA00000085"/>
    </source>
</evidence>
<feature type="modified residue" description="4-aspartylphosphate" evidence="4">
    <location>
        <position position="1073"/>
    </location>
</feature>
<dbReference type="Pfam" id="PF00072">
    <property type="entry name" value="Response_reg"/>
    <property type="match status" value="1"/>
</dbReference>
<dbReference type="SUPFAM" id="SSF47413">
    <property type="entry name" value="lambda repressor-like DNA-binding domains"/>
    <property type="match status" value="1"/>
</dbReference>
<dbReference type="SMART" id="SM00448">
    <property type="entry name" value="REC"/>
    <property type="match status" value="1"/>
</dbReference>
<evidence type="ECO:0000259" key="9">
    <source>
        <dbReference type="PROSITE" id="PS50943"/>
    </source>
</evidence>
<dbReference type="SUPFAM" id="SSF55785">
    <property type="entry name" value="PYP-like sensor domain (PAS domain)"/>
    <property type="match status" value="4"/>
</dbReference>
<dbReference type="Pfam" id="PF01381">
    <property type="entry name" value="HTH_3"/>
    <property type="match status" value="1"/>
</dbReference>
<protein>
    <recommendedName>
        <fullName evidence="2">histidine kinase</fullName>
        <ecNumber evidence="2">2.7.13.3</ecNumber>
    </recommendedName>
</protein>
<feature type="domain" description="Histidine kinase" evidence="5">
    <location>
        <begin position="780"/>
        <end position="1002"/>
    </location>
</feature>
<dbReference type="InterPro" id="IPR003661">
    <property type="entry name" value="HisK_dim/P_dom"/>
</dbReference>
<dbReference type="PROSITE" id="PS50110">
    <property type="entry name" value="RESPONSE_REGULATORY"/>
    <property type="match status" value="1"/>
</dbReference>
<dbReference type="Gene3D" id="1.10.287.130">
    <property type="match status" value="1"/>
</dbReference>
<dbReference type="InterPro" id="IPR036890">
    <property type="entry name" value="HATPase_C_sf"/>
</dbReference>
<dbReference type="RefSeq" id="WP_192624342.1">
    <property type="nucleotide sequence ID" value="NZ_JADBGG010000024.1"/>
</dbReference>
<dbReference type="SMART" id="SM00388">
    <property type="entry name" value="HisKA"/>
    <property type="match status" value="1"/>
</dbReference>
<dbReference type="Pfam" id="PF08447">
    <property type="entry name" value="PAS_3"/>
    <property type="match status" value="1"/>
</dbReference>
<evidence type="ECO:0000259" key="6">
    <source>
        <dbReference type="PROSITE" id="PS50110"/>
    </source>
</evidence>
<evidence type="ECO:0000313" key="11">
    <source>
        <dbReference type="Proteomes" id="UP000639010"/>
    </source>
</evidence>
<dbReference type="InterPro" id="IPR000700">
    <property type="entry name" value="PAS-assoc_C"/>
</dbReference>
<dbReference type="EC" id="2.7.13.3" evidence="2"/>
<dbReference type="Pfam" id="PF08448">
    <property type="entry name" value="PAS_4"/>
    <property type="match status" value="2"/>
</dbReference>
<dbReference type="Gene3D" id="3.30.450.20">
    <property type="entry name" value="PAS domain"/>
    <property type="match status" value="4"/>
</dbReference>
<dbReference type="CDD" id="cd00130">
    <property type="entry name" value="PAS"/>
    <property type="match status" value="1"/>
</dbReference>
<dbReference type="PROSITE" id="PS50109">
    <property type="entry name" value="HIS_KIN"/>
    <property type="match status" value="1"/>
</dbReference>
<dbReference type="PROSITE" id="PS50112">
    <property type="entry name" value="PAS"/>
    <property type="match status" value="1"/>
</dbReference>
<comment type="caution">
    <text evidence="10">The sequence shown here is derived from an EMBL/GenBank/DDBJ whole genome shotgun (WGS) entry which is preliminary data.</text>
</comment>
<dbReference type="Gene3D" id="3.40.50.2300">
    <property type="match status" value="1"/>
</dbReference>
<feature type="domain" description="PAC" evidence="8">
    <location>
        <begin position="323"/>
        <end position="373"/>
    </location>
</feature>
<dbReference type="Gene3D" id="3.30.565.10">
    <property type="entry name" value="Histidine kinase-like ATPase, C-terminal domain"/>
    <property type="match status" value="1"/>
</dbReference>
<feature type="domain" description="Response regulatory" evidence="6">
    <location>
        <begin position="1024"/>
        <end position="1143"/>
    </location>
</feature>
<dbReference type="PANTHER" id="PTHR45339:SF3">
    <property type="entry name" value="HISTIDINE KINASE"/>
    <property type="match status" value="1"/>
</dbReference>
<dbReference type="InterPro" id="IPR035965">
    <property type="entry name" value="PAS-like_dom_sf"/>
</dbReference>
<evidence type="ECO:0000256" key="3">
    <source>
        <dbReference type="ARBA" id="ARBA00022553"/>
    </source>
</evidence>
<reference evidence="10 11" key="1">
    <citation type="submission" date="2020-10" db="EMBL/GenBank/DDBJ databases">
        <title>Genomic Encyclopedia of Type Strains, Phase IV (KMG-IV): sequencing the most valuable type-strain genomes for metagenomic binning, comparative biology and taxonomic classification.</title>
        <authorList>
            <person name="Goeker M."/>
        </authorList>
    </citation>
    <scope>NUCLEOTIDE SEQUENCE [LARGE SCALE GENOMIC DNA]</scope>
    <source>
        <strain evidence="10 11">DSM 4194</strain>
    </source>
</reference>
<dbReference type="NCBIfam" id="TIGR00229">
    <property type="entry name" value="sensory_box"/>
    <property type="match status" value="1"/>
</dbReference>
<keyword evidence="3 4" id="KW-0597">Phosphoprotein</keyword>
<dbReference type="InterPro" id="IPR000014">
    <property type="entry name" value="PAS"/>
</dbReference>
<dbReference type="Gene3D" id="1.10.260.40">
    <property type="entry name" value="lambda repressor-like DNA-binding domains"/>
    <property type="match status" value="1"/>
</dbReference>
<proteinExistence type="predicted"/>
<dbReference type="SMART" id="SM00530">
    <property type="entry name" value="HTH_XRE"/>
    <property type="match status" value="1"/>
</dbReference>
<dbReference type="SUPFAM" id="SSF47384">
    <property type="entry name" value="Homodimeric domain of signal transducing histidine kinase"/>
    <property type="match status" value="1"/>
</dbReference>
<dbReference type="InterPro" id="IPR001387">
    <property type="entry name" value="Cro/C1-type_HTH"/>
</dbReference>
<dbReference type="InterPro" id="IPR003594">
    <property type="entry name" value="HATPase_dom"/>
</dbReference>
<dbReference type="SUPFAM" id="SSF55874">
    <property type="entry name" value="ATPase domain of HSP90 chaperone/DNA topoisomerase II/histidine kinase"/>
    <property type="match status" value="1"/>
</dbReference>